<evidence type="ECO:0000256" key="5">
    <source>
        <dbReference type="PROSITE-ProRule" id="PRU00708"/>
    </source>
</evidence>
<feature type="repeat" description="PPR" evidence="5">
    <location>
        <begin position="381"/>
        <end position="415"/>
    </location>
</feature>
<proteinExistence type="inferred from homology"/>
<dbReference type="Gene3D" id="2.160.20.10">
    <property type="entry name" value="Single-stranded right-handed beta-helix, Pectin lyase-like"/>
    <property type="match status" value="1"/>
</dbReference>
<evidence type="ECO:0000256" key="6">
    <source>
        <dbReference type="PROSITE-ProRule" id="PRU10052"/>
    </source>
</evidence>
<dbReference type="OrthoDB" id="600868at2759"/>
<dbReference type="GO" id="GO:0099402">
    <property type="term" value="P:plant organ development"/>
    <property type="evidence" value="ECO:0007669"/>
    <property type="project" value="UniProtKB-ARBA"/>
</dbReference>
<dbReference type="NCBIfam" id="TIGR00756">
    <property type="entry name" value="PPR"/>
    <property type="match status" value="1"/>
</dbReference>
<evidence type="ECO:0000256" key="7">
    <source>
        <dbReference type="RuleBase" id="RU361169"/>
    </source>
</evidence>
<name>A0A9Q1KZ89_9CARY</name>
<dbReference type="InterPro" id="IPR006626">
    <property type="entry name" value="PbH1"/>
</dbReference>
<evidence type="ECO:0008006" key="10">
    <source>
        <dbReference type="Google" id="ProtNLM"/>
    </source>
</evidence>
<evidence type="ECO:0000313" key="8">
    <source>
        <dbReference type="EMBL" id="KAJ8451629.1"/>
    </source>
</evidence>
<dbReference type="InterPro" id="IPR002885">
    <property type="entry name" value="PPR_rpt"/>
</dbReference>
<keyword evidence="4 7" id="KW-0326">Glycosidase</keyword>
<keyword evidence="9" id="KW-1185">Reference proteome</keyword>
<dbReference type="Proteomes" id="UP001153076">
    <property type="component" value="Unassembled WGS sequence"/>
</dbReference>
<sequence>MVSQGVRENPSTFSSVLSICSNSGFYLEGLQVHCRVISLGLTGNLYIESAIVDLCMQMGLVDGGLRVLDMMPERNCAVWNLVLRGFCELGLSDEVLGSYPRIKSDGVELNELMLCYLIQGCGNGTFVHEGQQLHCHAVKAGWVETNLFVANALVDFYSACGSLSDAQQSFKVIPHEDVISWNSIVSAYAYSGMLFDTVEYFRKMQFWSKPSVRSLVALLNLCSQRKNLLVGRQVHSVVLKLGFDYTSIHVQSALIDMYGKCYEIESSVDVYEGCPVITMECCNALLTSLLYCGLVEEVVELFKFMVDERTEFNEVSLSATLKAMSGSSFASLSSCGLMHSCAIKSGLESHIVVSNSLIDLYSKLGQVENSRHIFENLLSPNVVCFTSIINGYARNGFGKECLNLLGLMIQNGLKPDKVTFLCVLMGCNHSGLVEEGRQVFESMKTLHGFEPEQRHYSCMVDLLGRAAFVDEAEELLKHSPVKDDFIMWSSLLRSCRMHKNEAVGQRVVKRLIDLDPGDLSSCIQASSFHSEIGDSKLSKHYKEIAMARKVIREIENGLHDALHDENPLLRELESFDIYEGDDEMEAFAMPSWASRNGGKVLVNVDSFGAIGDAISDDTQIDGMIVAPEEPKNWDPDLPRIWLGFSNLTGVNLQGSGAVTIDSSSGIRVTGLTIQNSQQMHFVISHSDSVRVSNVLISAPGDSPNTDGIHISASTNVTLLNCKIGTGDDCISIVNASSSVKMKKIYCGPGHGISIGSLGKDNSTGIVTKVVLNGAFIKNTTNGVRVKTWQGGSGFVKAVRFENVMMEDVANPIIIDQFYCDSPNPCSNQVKCLSFSLWLG</sequence>
<dbReference type="FunFam" id="1.25.40.10:FF:000158">
    <property type="entry name" value="pentatricopeptide repeat-containing protein At2g33680"/>
    <property type="match status" value="1"/>
</dbReference>
<protein>
    <recommendedName>
        <fullName evidence="10">Pentatricopeptide repeat-containing protein</fullName>
    </recommendedName>
</protein>
<feature type="active site" evidence="6">
    <location>
        <position position="750"/>
    </location>
</feature>
<evidence type="ECO:0000256" key="1">
    <source>
        <dbReference type="ARBA" id="ARBA00008834"/>
    </source>
</evidence>
<dbReference type="PANTHER" id="PTHR47926:SF442">
    <property type="entry name" value="PUTATIVE-RELATED"/>
    <property type="match status" value="1"/>
</dbReference>
<dbReference type="GO" id="GO:0003723">
    <property type="term" value="F:RNA binding"/>
    <property type="evidence" value="ECO:0007669"/>
    <property type="project" value="InterPro"/>
</dbReference>
<reference evidence="8" key="1">
    <citation type="submission" date="2022-04" db="EMBL/GenBank/DDBJ databases">
        <title>Carnegiea gigantea Genome sequencing and assembly v2.</title>
        <authorList>
            <person name="Copetti D."/>
            <person name="Sanderson M.J."/>
            <person name="Burquez A."/>
            <person name="Wojciechowski M.F."/>
        </authorList>
    </citation>
    <scope>NUCLEOTIDE SEQUENCE</scope>
    <source>
        <strain evidence="8">SGP5-SGP5p</strain>
        <tissue evidence="8">Aerial part</tissue>
    </source>
</reference>
<dbReference type="InterPro" id="IPR046960">
    <property type="entry name" value="PPR_At4g14850-like_plant"/>
</dbReference>
<feature type="repeat" description="PPR" evidence="5">
    <location>
        <begin position="75"/>
        <end position="109"/>
    </location>
</feature>
<dbReference type="InterPro" id="IPR012334">
    <property type="entry name" value="Pectin_lyas_fold"/>
</dbReference>
<dbReference type="Pfam" id="PF01535">
    <property type="entry name" value="PPR"/>
    <property type="match status" value="6"/>
</dbReference>
<evidence type="ECO:0000256" key="4">
    <source>
        <dbReference type="ARBA" id="ARBA00023295"/>
    </source>
</evidence>
<dbReference type="Pfam" id="PF13041">
    <property type="entry name" value="PPR_2"/>
    <property type="match status" value="1"/>
</dbReference>
<evidence type="ECO:0000256" key="3">
    <source>
        <dbReference type="ARBA" id="ARBA00022801"/>
    </source>
</evidence>
<dbReference type="PROSITE" id="PS51375">
    <property type="entry name" value="PPR"/>
    <property type="match status" value="2"/>
</dbReference>
<dbReference type="PROSITE" id="PS00502">
    <property type="entry name" value="POLYGALACTURONASE"/>
    <property type="match status" value="1"/>
</dbReference>
<dbReference type="GO" id="GO:0005975">
    <property type="term" value="P:carbohydrate metabolic process"/>
    <property type="evidence" value="ECO:0007669"/>
    <property type="project" value="InterPro"/>
</dbReference>
<dbReference type="Pfam" id="PF00295">
    <property type="entry name" value="Glyco_hydro_28"/>
    <property type="match status" value="1"/>
</dbReference>
<comment type="caution">
    <text evidence="8">The sequence shown here is derived from an EMBL/GenBank/DDBJ whole genome shotgun (WGS) entry which is preliminary data.</text>
</comment>
<dbReference type="SMART" id="SM00710">
    <property type="entry name" value="PbH1"/>
    <property type="match status" value="5"/>
</dbReference>
<dbReference type="InterPro" id="IPR000743">
    <property type="entry name" value="Glyco_hydro_28"/>
</dbReference>
<organism evidence="8 9">
    <name type="scientific">Carnegiea gigantea</name>
    <dbReference type="NCBI Taxonomy" id="171969"/>
    <lineage>
        <taxon>Eukaryota</taxon>
        <taxon>Viridiplantae</taxon>
        <taxon>Streptophyta</taxon>
        <taxon>Embryophyta</taxon>
        <taxon>Tracheophyta</taxon>
        <taxon>Spermatophyta</taxon>
        <taxon>Magnoliopsida</taxon>
        <taxon>eudicotyledons</taxon>
        <taxon>Gunneridae</taxon>
        <taxon>Pentapetalae</taxon>
        <taxon>Caryophyllales</taxon>
        <taxon>Cactineae</taxon>
        <taxon>Cactaceae</taxon>
        <taxon>Cactoideae</taxon>
        <taxon>Echinocereeae</taxon>
        <taxon>Carnegiea</taxon>
    </lineage>
</organism>
<comment type="similarity">
    <text evidence="1 7">Belongs to the glycosyl hydrolase 28 family.</text>
</comment>
<gene>
    <name evidence="8" type="ORF">Cgig2_018263</name>
</gene>
<evidence type="ECO:0000256" key="2">
    <source>
        <dbReference type="ARBA" id="ARBA00022737"/>
    </source>
</evidence>
<accession>A0A9Q1KZ89</accession>
<dbReference type="InterPro" id="IPR011990">
    <property type="entry name" value="TPR-like_helical_dom_sf"/>
</dbReference>
<dbReference type="InterPro" id="IPR011050">
    <property type="entry name" value="Pectin_lyase_fold/virulence"/>
</dbReference>
<dbReference type="PANTHER" id="PTHR47926">
    <property type="entry name" value="PENTATRICOPEPTIDE REPEAT-CONTAINING PROTEIN"/>
    <property type="match status" value="1"/>
</dbReference>
<dbReference type="AlphaFoldDB" id="A0A9Q1KZ89"/>
<keyword evidence="2" id="KW-0677">Repeat</keyword>
<dbReference type="GO" id="GO:0009451">
    <property type="term" value="P:RNA modification"/>
    <property type="evidence" value="ECO:0007669"/>
    <property type="project" value="InterPro"/>
</dbReference>
<dbReference type="EMBL" id="JAKOGI010000008">
    <property type="protein sequence ID" value="KAJ8451629.1"/>
    <property type="molecule type" value="Genomic_DNA"/>
</dbReference>
<dbReference type="Gene3D" id="1.25.40.10">
    <property type="entry name" value="Tetratricopeptide repeat domain"/>
    <property type="match status" value="4"/>
</dbReference>
<evidence type="ECO:0000313" key="9">
    <source>
        <dbReference type="Proteomes" id="UP001153076"/>
    </source>
</evidence>
<dbReference type="GO" id="GO:0004650">
    <property type="term" value="F:polygalacturonase activity"/>
    <property type="evidence" value="ECO:0007669"/>
    <property type="project" value="InterPro"/>
</dbReference>
<dbReference type="SUPFAM" id="SSF51126">
    <property type="entry name" value="Pectin lyase-like"/>
    <property type="match status" value="1"/>
</dbReference>
<keyword evidence="3 7" id="KW-0378">Hydrolase</keyword>